<reference evidence="2" key="1">
    <citation type="journal article" date="2019" name="Int. J. Syst. Evol. Microbiol.">
        <title>The Global Catalogue of Microorganisms (GCM) 10K type strain sequencing project: providing services to taxonomists for standard genome sequencing and annotation.</title>
        <authorList>
            <consortium name="The Broad Institute Genomics Platform"/>
            <consortium name="The Broad Institute Genome Sequencing Center for Infectious Disease"/>
            <person name="Wu L."/>
            <person name="Ma J."/>
        </authorList>
    </citation>
    <scope>NUCLEOTIDE SEQUENCE [LARGE SCALE GENOMIC DNA]</scope>
    <source>
        <strain evidence="2">CECT 7649</strain>
    </source>
</reference>
<evidence type="ECO:0000313" key="2">
    <source>
        <dbReference type="Proteomes" id="UP001597051"/>
    </source>
</evidence>
<comment type="caution">
    <text evidence="1">The sequence shown here is derived from an EMBL/GenBank/DDBJ whole genome shotgun (WGS) entry which is preliminary data.</text>
</comment>
<evidence type="ECO:0000313" key="1">
    <source>
        <dbReference type="EMBL" id="MFD0985115.1"/>
    </source>
</evidence>
<gene>
    <name evidence="1" type="ORF">ACFQ0S_11585</name>
</gene>
<dbReference type="Proteomes" id="UP001597051">
    <property type="component" value="Unassembled WGS sequence"/>
</dbReference>
<dbReference type="PROSITE" id="PS51257">
    <property type="entry name" value="PROKAR_LIPOPROTEIN"/>
    <property type="match status" value="1"/>
</dbReference>
<organism evidence="1 2">
    <name type="scientific">Flavobacterium myungsuense</name>
    <dbReference type="NCBI Taxonomy" id="651823"/>
    <lineage>
        <taxon>Bacteria</taxon>
        <taxon>Pseudomonadati</taxon>
        <taxon>Bacteroidota</taxon>
        <taxon>Flavobacteriia</taxon>
        <taxon>Flavobacteriales</taxon>
        <taxon>Flavobacteriaceae</taxon>
        <taxon>Flavobacterium</taxon>
    </lineage>
</organism>
<dbReference type="RefSeq" id="WP_379758259.1">
    <property type="nucleotide sequence ID" value="NZ_JBHSYB010000057.1"/>
</dbReference>
<keyword evidence="2" id="KW-1185">Reference proteome</keyword>
<accession>A0ABW3J5J0</accession>
<sequence length="198" mass="22688">MKFNTKLLLGSSIILSVFYSCNSESNTDSTSSNSEASNRLHFSFKTPDWERWVDCDLDFPANAKNDSTNIISFYSASTKAALCFTYPKDSSKIVKNRELKKYKIKSYLDNEEPFQFSQKLPLDQNSLDDLSKKLVSNEGFSDEEYNQVTEVKYIKSETNYSIFRVKCSYKLKARIISTPEISKPVSGTFTFLVRTTKI</sequence>
<proteinExistence type="predicted"/>
<name>A0ABW3J5J0_9FLAO</name>
<evidence type="ECO:0008006" key="3">
    <source>
        <dbReference type="Google" id="ProtNLM"/>
    </source>
</evidence>
<dbReference type="EMBL" id="JBHTIZ010000038">
    <property type="protein sequence ID" value="MFD0985115.1"/>
    <property type="molecule type" value="Genomic_DNA"/>
</dbReference>
<protein>
    <recommendedName>
        <fullName evidence="3">Lipoprotein</fullName>
    </recommendedName>
</protein>